<feature type="coiled-coil region" evidence="1">
    <location>
        <begin position="109"/>
        <end position="172"/>
    </location>
</feature>
<keyword evidence="2" id="KW-0812">Transmembrane</keyword>
<dbReference type="Gene3D" id="3.10.100.10">
    <property type="entry name" value="Mannose-Binding Protein A, subunit A"/>
    <property type="match status" value="1"/>
</dbReference>
<dbReference type="EMBL" id="NCKU01003330">
    <property type="protein sequence ID" value="RWS07731.1"/>
    <property type="molecule type" value="Genomic_DNA"/>
</dbReference>
<evidence type="ECO:0000313" key="5">
    <source>
        <dbReference type="Proteomes" id="UP000285301"/>
    </source>
</evidence>
<keyword evidence="2" id="KW-1133">Transmembrane helix</keyword>
<proteinExistence type="predicted"/>
<reference evidence="4 5" key="1">
    <citation type="journal article" date="2018" name="Gigascience">
        <title>Genomes of trombidid mites reveal novel predicted allergens and laterally-transferred genes associated with secondary metabolism.</title>
        <authorList>
            <person name="Dong X."/>
            <person name="Chaisiri K."/>
            <person name="Xia D."/>
            <person name="Armstrong S.D."/>
            <person name="Fang Y."/>
            <person name="Donnelly M.J."/>
            <person name="Kadowaki T."/>
            <person name="McGarry J.W."/>
            <person name="Darby A.C."/>
            <person name="Makepeace B.L."/>
        </authorList>
    </citation>
    <scope>NUCLEOTIDE SEQUENCE [LARGE SCALE GENOMIC DNA]</scope>
    <source>
        <strain evidence="4">UoL-WK</strain>
    </source>
</reference>
<keyword evidence="1" id="KW-0175">Coiled coil</keyword>
<comment type="caution">
    <text evidence="4">The sequence shown here is derived from an EMBL/GenBank/DDBJ whole genome shotgun (WGS) entry which is preliminary data.</text>
</comment>
<dbReference type="PANTHER" id="PTHR22803">
    <property type="entry name" value="MANNOSE, PHOSPHOLIPASE, LECTIN RECEPTOR RELATED"/>
    <property type="match status" value="1"/>
</dbReference>
<keyword evidence="5" id="KW-1185">Reference proteome</keyword>
<dbReference type="AlphaFoldDB" id="A0A443QXK9"/>
<evidence type="ECO:0000313" key="4">
    <source>
        <dbReference type="EMBL" id="RWS07731.1"/>
    </source>
</evidence>
<accession>A0A443QXK9</accession>
<keyword evidence="2" id="KW-0472">Membrane</keyword>
<dbReference type="InterPro" id="IPR050111">
    <property type="entry name" value="C-type_lectin/snaclec_domain"/>
</dbReference>
<dbReference type="InterPro" id="IPR016186">
    <property type="entry name" value="C-type_lectin-like/link_sf"/>
</dbReference>
<dbReference type="PROSITE" id="PS50041">
    <property type="entry name" value="C_TYPE_LECTIN_2"/>
    <property type="match status" value="1"/>
</dbReference>
<feature type="transmembrane region" description="Helical" evidence="2">
    <location>
        <begin position="263"/>
        <end position="284"/>
    </location>
</feature>
<dbReference type="CDD" id="cd00037">
    <property type="entry name" value="CLECT"/>
    <property type="match status" value="1"/>
</dbReference>
<dbReference type="SUPFAM" id="SSF56436">
    <property type="entry name" value="C-type lectin-like"/>
    <property type="match status" value="1"/>
</dbReference>
<feature type="domain" description="C-type lectin" evidence="3">
    <location>
        <begin position="1"/>
        <end position="87"/>
    </location>
</feature>
<sequence>MVSIHNDTEFRFVASKFSPRSGYWLGGIQLASGLSSFMWIDGSEFNYTKWRSDFPSGYKRFPCVAIDMDERYFWDISCYEQRFQLCQIVTDSTDKSLAINDDRYPQNYIKGLIMNEAKLKESMKELEKLIVGLNKTINSKTPMVLRNYSQKTNELQQKLDEYKLNLSRFLNTSFEKINKLEKFDNETMELHKNLSLKLDNMSAMVSQISNDQNMILHRANNLSVELKENANESRSAISEKLSTTEEMKRYEAIIEGKLQNLKMLVVILTIIFIALLIIYVTFTFESCKIRKNFRNFRVAFFRNKISENSGNEYTIFT</sequence>
<dbReference type="InterPro" id="IPR016187">
    <property type="entry name" value="CTDL_fold"/>
</dbReference>
<dbReference type="STRING" id="1965070.A0A443QXK9"/>
<dbReference type="Proteomes" id="UP000285301">
    <property type="component" value="Unassembled WGS sequence"/>
</dbReference>
<evidence type="ECO:0000256" key="2">
    <source>
        <dbReference type="SAM" id="Phobius"/>
    </source>
</evidence>
<organism evidence="4 5">
    <name type="scientific">Dinothrombium tinctorium</name>
    <dbReference type="NCBI Taxonomy" id="1965070"/>
    <lineage>
        <taxon>Eukaryota</taxon>
        <taxon>Metazoa</taxon>
        <taxon>Ecdysozoa</taxon>
        <taxon>Arthropoda</taxon>
        <taxon>Chelicerata</taxon>
        <taxon>Arachnida</taxon>
        <taxon>Acari</taxon>
        <taxon>Acariformes</taxon>
        <taxon>Trombidiformes</taxon>
        <taxon>Prostigmata</taxon>
        <taxon>Anystina</taxon>
        <taxon>Parasitengona</taxon>
        <taxon>Trombidioidea</taxon>
        <taxon>Trombidiidae</taxon>
        <taxon>Dinothrombium</taxon>
    </lineage>
</organism>
<name>A0A443QXK9_9ACAR</name>
<evidence type="ECO:0000259" key="3">
    <source>
        <dbReference type="PROSITE" id="PS50041"/>
    </source>
</evidence>
<evidence type="ECO:0000256" key="1">
    <source>
        <dbReference type="SAM" id="Coils"/>
    </source>
</evidence>
<gene>
    <name evidence="4" type="ORF">B4U79_16114</name>
</gene>
<protein>
    <recommendedName>
        <fullName evidence="3">C-type lectin domain-containing protein</fullName>
    </recommendedName>
</protein>
<dbReference type="InterPro" id="IPR001304">
    <property type="entry name" value="C-type_lectin-like"/>
</dbReference>
<dbReference type="OrthoDB" id="6416237at2759"/>